<comment type="caution">
    <text evidence="2">The sequence shown here is derived from an EMBL/GenBank/DDBJ whole genome shotgun (WGS) entry which is preliminary data.</text>
</comment>
<reference evidence="2" key="1">
    <citation type="submission" date="2018-01" db="EMBL/GenBank/DDBJ databases">
        <authorList>
            <person name="Yu X.-D."/>
        </authorList>
    </citation>
    <scope>NUCLEOTIDE SEQUENCE</scope>
    <source>
        <strain evidence="2">ZX-21</strain>
    </source>
</reference>
<organism evidence="2 3">
    <name type="scientific">Zhongshania marina</name>
    <dbReference type="NCBI Taxonomy" id="2304603"/>
    <lineage>
        <taxon>Bacteria</taxon>
        <taxon>Pseudomonadati</taxon>
        <taxon>Pseudomonadota</taxon>
        <taxon>Gammaproteobacteria</taxon>
        <taxon>Cellvibrionales</taxon>
        <taxon>Spongiibacteraceae</taxon>
        <taxon>Zhongshania</taxon>
    </lineage>
</organism>
<dbReference type="GO" id="GO:0015097">
    <property type="term" value="F:mercury ion transmembrane transporter activity"/>
    <property type="evidence" value="ECO:0007669"/>
    <property type="project" value="InterPro"/>
</dbReference>
<feature type="transmembrane region" description="Helical" evidence="1">
    <location>
        <begin position="60"/>
        <end position="78"/>
    </location>
</feature>
<protein>
    <recommendedName>
        <fullName evidence="4">MerC domain-containing protein</fullName>
    </recommendedName>
</protein>
<accession>A0A2S4HB18</accession>
<dbReference type="Proteomes" id="UP000237222">
    <property type="component" value="Unassembled WGS sequence"/>
</dbReference>
<dbReference type="AlphaFoldDB" id="A0A2S4HB18"/>
<keyword evidence="1" id="KW-0812">Transmembrane</keyword>
<proteinExistence type="predicted"/>
<name>A0A2S4HB18_9GAMM</name>
<dbReference type="EMBL" id="PQGG01000042">
    <property type="protein sequence ID" value="POP51175.1"/>
    <property type="molecule type" value="Genomic_DNA"/>
</dbReference>
<dbReference type="InterPro" id="IPR004891">
    <property type="entry name" value="Mercury-R_MerC"/>
</dbReference>
<evidence type="ECO:0000313" key="3">
    <source>
        <dbReference type="Proteomes" id="UP000237222"/>
    </source>
</evidence>
<evidence type="ECO:0000256" key="1">
    <source>
        <dbReference type="SAM" id="Phobius"/>
    </source>
</evidence>
<dbReference type="GO" id="GO:0016020">
    <property type="term" value="C:membrane"/>
    <property type="evidence" value="ECO:0007669"/>
    <property type="project" value="InterPro"/>
</dbReference>
<dbReference type="Pfam" id="PF03203">
    <property type="entry name" value="MerC"/>
    <property type="match status" value="1"/>
</dbReference>
<evidence type="ECO:0000313" key="2">
    <source>
        <dbReference type="EMBL" id="POP51175.1"/>
    </source>
</evidence>
<evidence type="ECO:0008006" key="4">
    <source>
        <dbReference type="Google" id="ProtNLM"/>
    </source>
</evidence>
<keyword evidence="1" id="KW-0472">Membrane</keyword>
<sequence length="113" mass="11938">MSAVAAAAPCCLPFLASVASTVGLSALLPYSEHIAYIVQIFGLLAVFGAFLSFRKHGKYGPLALTVVCFGALVVVYNISLLGWLLYSALVGLMVAAIWNTLEARRCNQCVAQA</sequence>
<keyword evidence="1" id="KW-1133">Transmembrane helix</keyword>
<gene>
    <name evidence="2" type="ORF">C0068_17790</name>
</gene>
<feature type="transmembrane region" description="Helical" evidence="1">
    <location>
        <begin position="33"/>
        <end position="53"/>
    </location>
</feature>